<proteinExistence type="predicted"/>
<organism evidence="2 3">
    <name type="scientific">Linum trigynum</name>
    <dbReference type="NCBI Taxonomy" id="586398"/>
    <lineage>
        <taxon>Eukaryota</taxon>
        <taxon>Viridiplantae</taxon>
        <taxon>Streptophyta</taxon>
        <taxon>Embryophyta</taxon>
        <taxon>Tracheophyta</taxon>
        <taxon>Spermatophyta</taxon>
        <taxon>Magnoliopsida</taxon>
        <taxon>eudicotyledons</taxon>
        <taxon>Gunneridae</taxon>
        <taxon>Pentapetalae</taxon>
        <taxon>rosids</taxon>
        <taxon>fabids</taxon>
        <taxon>Malpighiales</taxon>
        <taxon>Linaceae</taxon>
        <taxon>Linum</taxon>
    </lineage>
</organism>
<dbReference type="AlphaFoldDB" id="A0AAV2GIE7"/>
<sequence>MEKPRPELGEDKMIWGLEQDERFQLKFVYNLIANTEDEGAEEGTWKALWRWKGPSRVKHFLWLVLHGRLFTNKERVRRKMATNSNCTYCKDTEETMEHILRNCVKAKAVWDRFRHKLAATNAIIPFHEWVLSNLLLEEKGIDFGVICWNFWKKRNKEVLDGKVYNEQSVRCRIDGWLNTIKQAEQGMIGCSVNQDNNIIWKLFLRNQAT</sequence>
<accession>A0AAV2GIE7</accession>
<name>A0AAV2GIE7_9ROSI</name>
<dbReference type="Pfam" id="PF13966">
    <property type="entry name" value="zf-RVT"/>
    <property type="match status" value="1"/>
</dbReference>
<evidence type="ECO:0000259" key="1">
    <source>
        <dbReference type="Pfam" id="PF13966"/>
    </source>
</evidence>
<gene>
    <name evidence="2" type="ORF">LTRI10_LOCUS49923</name>
</gene>
<dbReference type="Proteomes" id="UP001497516">
    <property type="component" value="Chromosome 9"/>
</dbReference>
<dbReference type="EMBL" id="OZ034822">
    <property type="protein sequence ID" value="CAL1410505.1"/>
    <property type="molecule type" value="Genomic_DNA"/>
</dbReference>
<dbReference type="InterPro" id="IPR026960">
    <property type="entry name" value="RVT-Znf"/>
</dbReference>
<protein>
    <recommendedName>
        <fullName evidence="1">Reverse transcriptase zinc-binding domain-containing protein</fullName>
    </recommendedName>
</protein>
<keyword evidence="3" id="KW-1185">Reference proteome</keyword>
<evidence type="ECO:0000313" key="3">
    <source>
        <dbReference type="Proteomes" id="UP001497516"/>
    </source>
</evidence>
<reference evidence="2 3" key="1">
    <citation type="submission" date="2024-04" db="EMBL/GenBank/DDBJ databases">
        <authorList>
            <person name="Fracassetti M."/>
        </authorList>
    </citation>
    <scope>NUCLEOTIDE SEQUENCE [LARGE SCALE GENOMIC DNA]</scope>
</reference>
<feature type="domain" description="Reverse transcriptase zinc-binding" evidence="1">
    <location>
        <begin position="23"/>
        <end position="110"/>
    </location>
</feature>
<evidence type="ECO:0000313" key="2">
    <source>
        <dbReference type="EMBL" id="CAL1410505.1"/>
    </source>
</evidence>